<name>A0A8H5B4A3_9AGAR</name>
<proteinExistence type="predicted"/>
<feature type="compositionally biased region" description="Low complexity" evidence="1">
    <location>
        <begin position="300"/>
        <end position="316"/>
    </location>
</feature>
<dbReference type="EMBL" id="JAACJJ010000042">
    <property type="protein sequence ID" value="KAF5316277.1"/>
    <property type="molecule type" value="Genomic_DNA"/>
</dbReference>
<gene>
    <name evidence="2" type="ORF">D9619_006572</name>
</gene>
<feature type="compositionally biased region" description="Pro residues" evidence="1">
    <location>
        <begin position="282"/>
        <end position="299"/>
    </location>
</feature>
<protein>
    <submittedName>
        <fullName evidence="2">Uncharacterized protein</fullName>
    </submittedName>
</protein>
<dbReference type="Proteomes" id="UP000567179">
    <property type="component" value="Unassembled WGS sequence"/>
</dbReference>
<feature type="region of interest" description="Disordered" evidence="1">
    <location>
        <begin position="465"/>
        <end position="484"/>
    </location>
</feature>
<feature type="region of interest" description="Disordered" evidence="1">
    <location>
        <begin position="368"/>
        <end position="395"/>
    </location>
</feature>
<feature type="region of interest" description="Disordered" evidence="1">
    <location>
        <begin position="203"/>
        <end position="317"/>
    </location>
</feature>
<dbReference type="AlphaFoldDB" id="A0A8H5B4A3"/>
<accession>A0A8H5B4A3</accession>
<sequence>MSASRDSKAIEQARLSELFKSLASRRPRPQSLSTVAPSFNASTDKRRSTNDTDATSADQVLRHLSKSPAISHERDTLANGTVTGTRPRRNTVASIPTAIQTRQSLLPVSASTDTPPRLPPVPQADEDIDTDNDDCGDLEAEAEAALAKFPLTATTKYPFTFKLMIYKLYKKEDWVKTIKEMLEKSKNEFKPLAEKEKDVVYAGSKAEEESMPPPNKDSGAVRFKLVPPSPGPSGRQRRTSGVGVGPAYTTHIRQRSMSTLGGTGGATSSLYASRPAATYPKSPFPRSPKSPKSPPPFSPTSPSFSLTATTSNAASAEPGVRVLKKRCVGRRRSMSLSVPSPLGIANNENQEKQPRISGTWVYNAAVSRSASERPAAANPSSLAKYLPNDPPPSPTGGRFPGCAPLGSRNLNVPNANGHMLQSKEATPKMMTMMSPAPTMMIPLSQVAGNKERLVARRRAMTVGNVNNDGPIMEQRKAAKRPFAG</sequence>
<feature type="compositionally biased region" description="Polar residues" evidence="1">
    <location>
        <begin position="91"/>
        <end position="114"/>
    </location>
</feature>
<feature type="region of interest" description="Disordered" evidence="1">
    <location>
        <begin position="334"/>
        <end position="353"/>
    </location>
</feature>
<evidence type="ECO:0000313" key="3">
    <source>
        <dbReference type="Proteomes" id="UP000567179"/>
    </source>
</evidence>
<feature type="region of interest" description="Disordered" evidence="1">
    <location>
        <begin position="21"/>
        <end position="127"/>
    </location>
</feature>
<evidence type="ECO:0000256" key="1">
    <source>
        <dbReference type="SAM" id="MobiDB-lite"/>
    </source>
</evidence>
<comment type="caution">
    <text evidence="2">The sequence shown here is derived from an EMBL/GenBank/DDBJ whole genome shotgun (WGS) entry which is preliminary data.</text>
</comment>
<organism evidence="2 3">
    <name type="scientific">Psilocybe cf. subviscida</name>
    <dbReference type="NCBI Taxonomy" id="2480587"/>
    <lineage>
        <taxon>Eukaryota</taxon>
        <taxon>Fungi</taxon>
        <taxon>Dikarya</taxon>
        <taxon>Basidiomycota</taxon>
        <taxon>Agaricomycotina</taxon>
        <taxon>Agaricomycetes</taxon>
        <taxon>Agaricomycetidae</taxon>
        <taxon>Agaricales</taxon>
        <taxon>Agaricineae</taxon>
        <taxon>Strophariaceae</taxon>
        <taxon>Psilocybe</taxon>
    </lineage>
</organism>
<reference evidence="2 3" key="1">
    <citation type="journal article" date="2020" name="ISME J.">
        <title>Uncovering the hidden diversity of litter-decomposition mechanisms in mushroom-forming fungi.</title>
        <authorList>
            <person name="Floudas D."/>
            <person name="Bentzer J."/>
            <person name="Ahren D."/>
            <person name="Johansson T."/>
            <person name="Persson P."/>
            <person name="Tunlid A."/>
        </authorList>
    </citation>
    <scope>NUCLEOTIDE SEQUENCE [LARGE SCALE GENOMIC DNA]</scope>
    <source>
        <strain evidence="2 3">CBS 101986</strain>
    </source>
</reference>
<feature type="compositionally biased region" description="Polar residues" evidence="1">
    <location>
        <begin position="30"/>
        <end position="42"/>
    </location>
</feature>
<evidence type="ECO:0000313" key="2">
    <source>
        <dbReference type="EMBL" id="KAF5316277.1"/>
    </source>
</evidence>
<keyword evidence="3" id="KW-1185">Reference proteome</keyword>
<dbReference type="OrthoDB" id="3067134at2759"/>